<gene>
    <name evidence="1" type="ORF">NIES2135_04420</name>
</gene>
<accession>A0A1Z4JA52</accession>
<protein>
    <submittedName>
        <fullName evidence="1">Uncharacterized protein</fullName>
    </submittedName>
</protein>
<reference evidence="1 2" key="1">
    <citation type="submission" date="2017-06" db="EMBL/GenBank/DDBJ databases">
        <title>Genome sequencing of cyanobaciteial culture collection at National Institute for Environmental Studies (NIES).</title>
        <authorList>
            <person name="Hirose Y."/>
            <person name="Shimura Y."/>
            <person name="Fujisawa T."/>
            <person name="Nakamura Y."/>
            <person name="Kawachi M."/>
        </authorList>
    </citation>
    <scope>NUCLEOTIDE SEQUENCE [LARGE SCALE GENOMIC DNA]</scope>
    <source>
        <strain evidence="1 2">NIES-2135</strain>
    </source>
</reference>
<organism evidence="1 2">
    <name type="scientific">Leptolyngbya boryana NIES-2135</name>
    <dbReference type="NCBI Taxonomy" id="1973484"/>
    <lineage>
        <taxon>Bacteria</taxon>
        <taxon>Bacillati</taxon>
        <taxon>Cyanobacteriota</taxon>
        <taxon>Cyanophyceae</taxon>
        <taxon>Leptolyngbyales</taxon>
        <taxon>Leptolyngbyaceae</taxon>
        <taxon>Leptolyngbya group</taxon>
        <taxon>Leptolyngbya</taxon>
    </lineage>
</organism>
<dbReference type="Proteomes" id="UP000217895">
    <property type="component" value="Chromosome"/>
</dbReference>
<dbReference type="EMBL" id="AP018203">
    <property type="protein sequence ID" value="BAY53632.1"/>
    <property type="molecule type" value="Genomic_DNA"/>
</dbReference>
<evidence type="ECO:0000313" key="1">
    <source>
        <dbReference type="EMBL" id="BAY53632.1"/>
    </source>
</evidence>
<evidence type="ECO:0000313" key="2">
    <source>
        <dbReference type="Proteomes" id="UP000217895"/>
    </source>
</evidence>
<dbReference type="AlphaFoldDB" id="A0A1Z4JA52"/>
<keyword evidence="2" id="KW-1185">Reference proteome</keyword>
<name>A0A1Z4JA52_LEPBY</name>
<proteinExistence type="predicted"/>
<sequence>MQIPNYYARTETNQCDNTVFFLLDDRAEQIPVLVVADGMGGYEHGEDVSCQVVLKVEDFLKLKKSPVECIQRGDYHDV</sequence>